<accession>A0A239DRG4</accession>
<feature type="transmembrane region" description="Helical" evidence="1">
    <location>
        <begin position="306"/>
        <end position="331"/>
    </location>
</feature>
<evidence type="ECO:0000313" key="2">
    <source>
        <dbReference type="EMBL" id="SNS34323.1"/>
    </source>
</evidence>
<feature type="transmembrane region" description="Helical" evidence="1">
    <location>
        <begin position="6"/>
        <end position="24"/>
    </location>
</feature>
<keyword evidence="1" id="KW-1133">Transmembrane helix</keyword>
<keyword evidence="1" id="KW-0472">Membrane</keyword>
<feature type="transmembrane region" description="Helical" evidence="1">
    <location>
        <begin position="209"/>
        <end position="227"/>
    </location>
</feature>
<feature type="transmembrane region" description="Helical" evidence="1">
    <location>
        <begin position="280"/>
        <end position="300"/>
    </location>
</feature>
<keyword evidence="3" id="KW-1185">Reference proteome</keyword>
<dbReference type="RefSeq" id="WP_089296567.1">
    <property type="nucleotide sequence ID" value="NZ_BOMU01000071.1"/>
</dbReference>
<dbReference type="Proteomes" id="UP000198415">
    <property type="component" value="Unassembled WGS sequence"/>
</dbReference>
<dbReference type="EMBL" id="FZNR01000014">
    <property type="protein sequence ID" value="SNS34323.1"/>
    <property type="molecule type" value="Genomic_DNA"/>
</dbReference>
<dbReference type="OrthoDB" id="3683456at2"/>
<dbReference type="AlphaFoldDB" id="A0A239DRG4"/>
<protein>
    <submittedName>
        <fullName evidence="2">Uncharacterized protein</fullName>
    </submittedName>
</protein>
<feature type="transmembrane region" description="Helical" evidence="1">
    <location>
        <begin position="140"/>
        <end position="160"/>
    </location>
</feature>
<feature type="transmembrane region" description="Helical" evidence="1">
    <location>
        <begin position="239"/>
        <end position="259"/>
    </location>
</feature>
<sequence>MTGTSAALHATVTASVLVGLPVTIRAVRAPAVEPSPRRAVGPGWWLAAVVGLLLVNQVLFTVYALRVRNGDLSYLGGYVPDGWFELADGPVMTWLADHAPAPGLLAVCALRLPSLLELPFGMLAYLTIVNWLDPRLYRRLTGTTVLALTSASYSITFGLIEWAMHTVYTTQDLVLRAVSAVLTVFAFGRLRRRPSAVPGTGAPRTAAELLAFAASTAALGFLALALYDSVLLYSMGKVGQHVPGAVVAGLVLAASRLAASRLRERGGPLPAGPGLDTLTTGLSWWLALFLIPALAIRYELGFGSRLFAAAAGLLVIGAATTAALFQVYGRLPLAGRAAAVRRWLLGLAVAVLVAVVAAAGGLAVPAVHTELRLLWSAALFVLAATAVTTTWDRQR</sequence>
<feature type="transmembrane region" description="Helical" evidence="1">
    <location>
        <begin position="343"/>
        <end position="367"/>
    </location>
</feature>
<keyword evidence="1" id="KW-0812">Transmembrane</keyword>
<proteinExistence type="predicted"/>
<feature type="transmembrane region" description="Helical" evidence="1">
    <location>
        <begin position="373"/>
        <end position="391"/>
    </location>
</feature>
<feature type="transmembrane region" description="Helical" evidence="1">
    <location>
        <begin position="44"/>
        <end position="65"/>
    </location>
</feature>
<evidence type="ECO:0000313" key="3">
    <source>
        <dbReference type="Proteomes" id="UP000198415"/>
    </source>
</evidence>
<gene>
    <name evidence="2" type="ORF">SAMN06264365_11432</name>
</gene>
<evidence type="ECO:0000256" key="1">
    <source>
        <dbReference type="SAM" id="Phobius"/>
    </source>
</evidence>
<organism evidence="2 3">
    <name type="scientific">Actinoplanes regularis</name>
    <dbReference type="NCBI Taxonomy" id="52697"/>
    <lineage>
        <taxon>Bacteria</taxon>
        <taxon>Bacillati</taxon>
        <taxon>Actinomycetota</taxon>
        <taxon>Actinomycetes</taxon>
        <taxon>Micromonosporales</taxon>
        <taxon>Micromonosporaceae</taxon>
        <taxon>Actinoplanes</taxon>
    </lineage>
</organism>
<feature type="transmembrane region" description="Helical" evidence="1">
    <location>
        <begin position="166"/>
        <end position="188"/>
    </location>
</feature>
<reference evidence="2 3" key="1">
    <citation type="submission" date="2017-06" db="EMBL/GenBank/DDBJ databases">
        <authorList>
            <person name="Kim H.J."/>
            <person name="Triplett B.A."/>
        </authorList>
    </citation>
    <scope>NUCLEOTIDE SEQUENCE [LARGE SCALE GENOMIC DNA]</scope>
    <source>
        <strain evidence="2 3">DSM 43151</strain>
    </source>
</reference>
<name>A0A239DRG4_9ACTN</name>